<dbReference type="InterPro" id="IPR042235">
    <property type="entry name" value="ZP-C_dom"/>
</dbReference>
<comment type="subcellular location">
    <subcellularLocation>
        <location evidence="2">Cell membrane</location>
    </subcellularLocation>
    <subcellularLocation>
        <location evidence="3">Cell projection</location>
    </subcellularLocation>
    <subcellularLocation>
        <location evidence="1">Membrane</location>
        <topology evidence="1">Single-pass membrane protein</topology>
    </subcellularLocation>
</comment>
<evidence type="ECO:0000256" key="7">
    <source>
        <dbReference type="ARBA" id="ARBA00022737"/>
    </source>
</evidence>
<dbReference type="SMART" id="SM00130">
    <property type="entry name" value="KR"/>
    <property type="match status" value="1"/>
</dbReference>
<dbReference type="CDD" id="cd00603">
    <property type="entry name" value="IPT_PCSR"/>
    <property type="match status" value="4"/>
</dbReference>
<evidence type="ECO:0000259" key="20">
    <source>
        <dbReference type="PROSITE" id="PS51820"/>
    </source>
</evidence>
<evidence type="ECO:0000256" key="11">
    <source>
        <dbReference type="ARBA" id="ARBA00023273"/>
    </source>
</evidence>
<feature type="domain" description="ZP" evidence="18">
    <location>
        <begin position="5475"/>
        <end position="5745"/>
    </location>
</feature>
<feature type="domain" description="G8" evidence="19">
    <location>
        <begin position="3156"/>
        <end position="3289"/>
    </location>
</feature>
<dbReference type="InterPro" id="IPR006626">
    <property type="entry name" value="PbH1"/>
</dbReference>
<keyword evidence="6 15" id="KW-0732">Signal</keyword>
<dbReference type="Gene3D" id="2.60.40.10">
    <property type="entry name" value="Immunoglobulins"/>
    <property type="match status" value="8"/>
</dbReference>
<evidence type="ECO:0000256" key="15">
    <source>
        <dbReference type="SAM" id="SignalP"/>
    </source>
</evidence>
<proteinExistence type="predicted"/>
<gene>
    <name evidence="21" type="ORF">OKIOD_LOCUS12006</name>
</gene>
<evidence type="ECO:0000259" key="19">
    <source>
        <dbReference type="PROSITE" id="PS51484"/>
    </source>
</evidence>
<evidence type="ECO:0000259" key="18">
    <source>
        <dbReference type="PROSITE" id="PS51034"/>
    </source>
</evidence>
<dbReference type="Pfam" id="PF00100">
    <property type="entry name" value="Zona_pellucida"/>
    <property type="match status" value="1"/>
</dbReference>
<feature type="disulfide bond" evidence="12">
    <location>
        <begin position="2563"/>
        <end position="2580"/>
    </location>
</feature>
<dbReference type="InterPro" id="IPR002909">
    <property type="entry name" value="IPT_dom"/>
</dbReference>
<dbReference type="PROSITE" id="PS51484">
    <property type="entry name" value="G8"/>
    <property type="match status" value="2"/>
</dbReference>
<dbReference type="InterPro" id="IPR019316">
    <property type="entry name" value="G8_domain"/>
</dbReference>
<dbReference type="InterPro" id="IPR055355">
    <property type="entry name" value="ZP-C"/>
</dbReference>
<feature type="domain" description="Kringle" evidence="17">
    <location>
        <begin position="2709"/>
        <end position="2790"/>
    </location>
</feature>
<dbReference type="SUPFAM" id="SSF81296">
    <property type="entry name" value="E set domains"/>
    <property type="match status" value="5"/>
</dbReference>
<feature type="region of interest" description="Disordered" evidence="14">
    <location>
        <begin position="188"/>
        <end position="210"/>
    </location>
</feature>
<dbReference type="InterPro" id="IPR011050">
    <property type="entry name" value="Pectin_lyase_fold/virulence"/>
</dbReference>
<evidence type="ECO:0000256" key="6">
    <source>
        <dbReference type="ARBA" id="ARBA00022729"/>
    </source>
</evidence>
<feature type="domain" description="EGF-like" evidence="16">
    <location>
        <begin position="2552"/>
        <end position="2592"/>
    </location>
</feature>
<dbReference type="Pfam" id="PF24606">
    <property type="entry name" value="CEMIP_beta-hel"/>
    <property type="match status" value="1"/>
</dbReference>
<evidence type="ECO:0000313" key="21">
    <source>
        <dbReference type="EMBL" id="CAG5107279.1"/>
    </source>
</evidence>
<dbReference type="SUPFAM" id="SSF57440">
    <property type="entry name" value="Kringle-like"/>
    <property type="match status" value="2"/>
</dbReference>
<evidence type="ECO:0000256" key="14">
    <source>
        <dbReference type="SAM" id="MobiDB-lite"/>
    </source>
</evidence>
<organism evidence="21 22">
    <name type="scientific">Oikopleura dioica</name>
    <name type="common">Tunicate</name>
    <dbReference type="NCBI Taxonomy" id="34765"/>
    <lineage>
        <taxon>Eukaryota</taxon>
        <taxon>Metazoa</taxon>
        <taxon>Chordata</taxon>
        <taxon>Tunicata</taxon>
        <taxon>Appendicularia</taxon>
        <taxon>Copelata</taxon>
        <taxon>Oikopleuridae</taxon>
        <taxon>Oikopleura</taxon>
    </lineage>
</organism>
<dbReference type="Gene3D" id="2.60.40.4100">
    <property type="entry name" value="Zona pellucida, ZP-C domain"/>
    <property type="match status" value="1"/>
</dbReference>
<keyword evidence="4" id="KW-1003">Cell membrane</keyword>
<dbReference type="PROSITE" id="PS50070">
    <property type="entry name" value="KRINGLE_2"/>
    <property type="match status" value="1"/>
</dbReference>
<evidence type="ECO:0000256" key="1">
    <source>
        <dbReference type="ARBA" id="ARBA00004167"/>
    </source>
</evidence>
<dbReference type="CDD" id="cd00102">
    <property type="entry name" value="IPT"/>
    <property type="match status" value="3"/>
</dbReference>
<feature type="compositionally biased region" description="Acidic residues" evidence="14">
    <location>
        <begin position="5111"/>
        <end position="5120"/>
    </location>
</feature>
<keyword evidence="11" id="KW-0966">Cell projection</keyword>
<dbReference type="SMART" id="SM00429">
    <property type="entry name" value="IPT"/>
    <property type="match status" value="8"/>
</dbReference>
<evidence type="ECO:0000256" key="10">
    <source>
        <dbReference type="ARBA" id="ARBA00023180"/>
    </source>
</evidence>
<dbReference type="Pfam" id="PF01833">
    <property type="entry name" value="TIG"/>
    <property type="match status" value="7"/>
</dbReference>
<dbReference type="InterPro" id="IPR000742">
    <property type="entry name" value="EGF"/>
</dbReference>
<feature type="chain" id="PRO_5047199442" evidence="15">
    <location>
        <begin position="20"/>
        <end position="5776"/>
    </location>
</feature>
<keyword evidence="12" id="KW-0245">EGF-like domain</keyword>
<dbReference type="PANTHER" id="PTHR46769:SF2">
    <property type="entry name" value="FIBROCYSTIN-L ISOFORM 2 PRECURSOR-RELATED"/>
    <property type="match status" value="1"/>
</dbReference>
<name>A0ABN7STI6_OIKDI</name>
<feature type="region of interest" description="Disordered" evidence="14">
    <location>
        <begin position="5095"/>
        <end position="5120"/>
    </location>
</feature>
<keyword evidence="5 13" id="KW-0420">Kringle</keyword>
<dbReference type="SMART" id="SM00241">
    <property type="entry name" value="ZP"/>
    <property type="match status" value="1"/>
</dbReference>
<keyword evidence="10" id="KW-0325">Glycoprotein</keyword>
<dbReference type="SMART" id="SM00710">
    <property type="entry name" value="PbH1"/>
    <property type="match status" value="7"/>
</dbReference>
<dbReference type="InterPro" id="IPR013783">
    <property type="entry name" value="Ig-like_fold"/>
</dbReference>
<dbReference type="EMBL" id="OU015566">
    <property type="protein sequence ID" value="CAG5107279.1"/>
    <property type="molecule type" value="Genomic_DNA"/>
</dbReference>
<protein>
    <submittedName>
        <fullName evidence="21">Oidioi.mRNA.OKI2018_I69.chr1.g3241.t1.cds</fullName>
    </submittedName>
</protein>
<evidence type="ECO:0000256" key="4">
    <source>
        <dbReference type="ARBA" id="ARBA00022475"/>
    </source>
</evidence>
<dbReference type="Gene3D" id="2.60.40.3210">
    <property type="entry name" value="Zona pellucida, ZP-N domain"/>
    <property type="match status" value="1"/>
</dbReference>
<keyword evidence="8" id="KW-1133">Transmembrane helix</keyword>
<sequence>MSTWREIFASLAILTGVQATLDGPRLEPPDPIVRDGDTIKFWGSNLELLGEYNMDMQFVLHESVEIIFQPVEESFDDPPTCTDLSIEETDPFYPQREALDYPYFLQCTATGIKEGQEYDLRILYDIPGVPAYEPCEVDPAEDLDPMLQIDEDWMMAPQGNTGVSTCYSIRGIEAEELTREELLAEIRSKNADEGARERRSGSPSISSIVPSSGSILGQQLITIVGHNLASNKLNIPGANPDESSPDGDDYVVWFEKAGETPKFCVFDRQLTLLARHVGNHEFILCRTPAVHREGWWRMKLIIDGGETITGPQMRFEVNYGPTITWATPYLSSPAAHPDEEYLEERTFWSMWIDLDTNNNGDEDERFYRHHRDRKLYLAPACRSPIDWEVFDKNNNQTFVQSVNFNSDGLPRAQTFNLKEGFDCTDSAQTETLSEIAMCPDVKIRYLCSENAIDFQGRLYTVNFNAVDDGNDEDPNRMFFQPRFISEDGLNMGECEISIKKDESSEIELFRQITSGNNGILRCLARVEEPGQYNFTYTTQNEGASVNSRNFNNVLGNANLDPFNFEIYPMIRSVHPNIGSAEGGTVITITGTGFSSTLGETAVELGGKSCKILTHSATEITCVTSKVESHKRKFNWSPMPDGTNDCPGNDIFGYHYTPNQMFCRAHCEEEGGCSHYIYDPVDGRCWLKRNTPTCGYYGGKDHLVGEIALDMESTNAIKTTRCRWGKGAGYQGTLAVDKNGDACQPGTYCRNEDGLYALPSCNSTASNTIVECQIINCERVGEYPGSRGSTVRYVPDQNAYTYGHGAFNREFEPANFEIIDSSYFSGSEKWKWTGQFNREGYSARNQFYFEVPQTGWYRIIFSHDDDAQLLRINEDGSYETLYHYGAWSDLFNYAARGHNQQTKDLYLEKGSKQLFEYNFREGWGGDHASMGLQWLGDFKNGRYEDDTQTRLGYFKAHSRRGYRTTGTSQSHNIIFKMNYTGLDWEGETPIPEERILKAPIYRLMYCGDNVNGSPNCRITRNMATALWQFNNNADREKRIEAVMRTDIFRNKIQYTANPPTGEEGYWNSIHQYTGYEDNSIWPGSNHHKMEYGQFSGAKAFRTKPGYHVYNYGKGYLQYNGDDEVQQRRTIKHWCTAVKGGVSFLQAKIRFNWYNAQGEHRLHDHWWWLANDENTASQYTSPNDGRDWGYHCFNLVDILDTQAANVGISIDWMNDVWLTEMKMWARHDDRNDPDPDRRWRFENTVFDETVFGDYGFERPEAHIIEHAVTVNGKVIYNVDAKVTKSGDHNVVLTYSATNVDACSFSVPLPMVVEPDPTELYEQGLDGVDHVGNGKNQTMEFITETEYEMLGEHPADIADYKVQLGREGSYLNKAVVDIKYSGYYYRWDTPIDGTRMRYDAYAVERTVNSDNVAPHVTTTVSFGIDDEDQTYSFTHSTSHSTVQSEMRSRWPHLQKMNLQVSRHGDCKNGYYYDFKGHNRGNIGQLMAEHSISDEFVERNPDVAAAFYKVKNDFWQGGPYQAIIPGSMMSIPKILPEVVVITNRQRSKCGAHFRQEMTPLTWTDNMLYGCSFTYSDDHTPVVYDSSVGEEDIIAEGDVITVDVTFPGATSVSDDSFVEIGGTKCEIIAHEDVLIGPVNGTFLATRLTVTVGAVPAGEKLLTFSDPSFGTAKSDIKVHSGLTIDSYTPETGSIYGGSIVTVTGKGFEDGLVVQVFDTLQDCIAIEGEVTYSEMKCVTQPANDSSSRKRRQVVDESTPTISGMSRTKISVIGGDIITITGSNFGSTMEGSSVDVQGLFAETECVPDPKYVQRGCLGYRTANSGDWTITSWSNTEIVAVTAMLDQGAYELQITSADNGFSNKFNFDYAVEITGVSPRYSSLVGGRMITISGFGFATDNIIPNRKLNADTTIEVFAVGGLSGMWRNRCHVKEVSKTEIVCETGYAINEPILMSTGENFPNITIKAGEAIRFKWSFTVDGKAPNMQFQECDEPNCEEASSDDKIWGPKIVESTGDFVRLFQTPGTYYYSTGYIDQAFSAWLNGMIIVEEAEERPEWLEVIVTDSFSDRQWGGVNEKWPHIAAHVGTPPALDGSDDGASELGSCTATTTNTAAPFEGALEKHSVIYSWAFTPVADNWVANGDLTPFMEANLTISNFEVSGDCSAQTQFAAVERYGPEIRPKNYFYKGSDGISGTYTIDHDNMMDPLMEYEFDFVLAGRGRAYYNSYDGSAKFKIKPVSTGVSTTSVGVKGGWELKITGAGFIAPDKDLLESDDVISIDTEIHLGKEPAYRCEISSLSYTEIVCKAPEMWRGIADRQENLNIFFRHDNDFYNVDNSFDINQVPVSANFAATPQINSVQPESGISHDTAQITFNGVNLDGAQIVVDGQTLTGCAGDSTSQTCDAPTLAAGSYAVSGTADSGIIYVAPLVSVNALFVAESITPTSGSVNGGQHVTISGYGWSEDISITVTQNGGIICSRCPITSIGEDVVVSMPSGKSTGLAAIEIKHEFIKHDSFKFDFTFVDIGGASPTTTSDVSALSAGDSVTLDLPAGTCSNSLRVDLVLNMSPCAEGAHNCHYAAECTPNADGIQYTCACQGIYRGDGFSCSKFNIKNAQELTTVSESTCYNTGNNFVWNLAKFESLEEVTNVLSTEAGNIFLNIKYSTSDNLLKHDLDGSAVAWADQVTLPSEDSCLVYHVGSGELSFVACSNTHQVACESYDEEDCFSDQGQYYRGDLDHSEGFTCVNWADVPSIPGTTTEANMDLNGNSCRNPDKRIQGPFCYISTEIDEGESEPSWIQCSVPNCAMKSQKVCHVVTESGAIIGRTHDSYILAPNNDKFYDNRKNIQTGFAEFDDGFAIFKFLNDKNPDSNHECWEIKSGDASDGDRPVIARIQGQLLTGLLYDEDTISGMTFDLQCGNQGDHREAKVNPVEIFHELSGTCSGDSLAVTMPAVASGSYSLRVRDSTNGYFSGKVDVAFSLALDSVSPASIGQSGGQPITLSGAGFSAESSVVTVDGIQCVVQTVNAEGTELTCIFEDLSHITESAAVVVQVSVSDMSTGSTLTAESSVFVDITLTPLITGFSPTRGGSAGGTRITFTGSNLDAGDDAIVSIHGVVCITLSRTSSELICETEPYSGLNIPVQPKIEFVNFGNGLFSSDDLEFWYIDRWSSTFTWGCTDGSCKPMAGDIVVIPEGKVILLDESTPILAVLIVDGGTVLWDRVHGIELSTEYAVVTNGGHFEIGNEDEPFCDPSGDRSIPFDATITMYGHQRSIELPIYGAKVFAVRRGTIDLHGCRVHTSWTHMDETAEIGDNTIKLTHPVANDWVAGDQIIIATTGDLMHLHHSETAYISEVSADGYTLTLNDTLRFRHMSECSDGFDWAGTICQRAEVGLLSKNVLFQGNRNLDWVEELDECELGIGTAFGTQTCFQNRFGHEVGSDQLGGHLFLHMVDSARIQYVEFNFVGQAFRLGRYPIHFHMTGDVGNTNTYVRGNSVHETFNRAVTMHGVHNLLVEYNVAFNVMGLTYFLEDGIEEDNIVQYNLAVMTKKSSSLLNIDSIPSSFWMPNPNNIVRHNAVAGSSHFGYWFNSPQHPTGPSATNSICCKNRPLGEFWNNTVHSSGKYGLWVFVDLTPTGPNGDCGEGAPKALKIGEIPANATMPEGVDRNSVYGLHTWNNERGAEITTGGAVQFHNFIASDNAISQLAGKETYLNSFGVCPGVDCPGNVQAFVRSIVIGRMKHDPHVNNCGAMGIETPWEEFAFTVHDIHFFNFDAPGRGVCTAVNPCYGSDAFDCAATCWYTDVRWTNSPRKITTDWEHEYAIRDIDGSFTENGGEEVYVVPQSGAYDPNHCSSVWPGPDGTNAKFVGRGVQICPYQDGVFKPHRFPFNNVSPSNLEGTNTHATSPYGTASSPFRDCRPRGKGWMMLLNQGQEHVLQWQGYEHVTNISYSADMFHLEQNDYLHIAHEFYQRIDYTNLGMKHDEIPTITNETHNNLDYHITSDDEFISTKEYKLTYMLRGLKNPTMSSTKGIYPAKYEVDGRGDGTHGRKTTWSMKMYKCFYPQCIKPTTTTQPPTTTTTEATIECEIGTPGCEDWFTVSGWDGNNETNVFISEKRIIRMTSIPEELRDPERPNVLKATKFLLDGELVIEDIEEDIEIEIESFIVNSGISETTWGKTRKRRDLVDRFTGKLIIGTAEKPIPCDRTVTIRLMGNVSEAEEFGALGNSIPIGAKALGGYGSIEMHGCPRDKTWTNLATTVQAGENSITLSEDADWKVGEEIAIASSNFDQAEVEFFSITAKEARTYTLNQTIQFRHFGIDTNLEDADGNHLGAPVMLLTRNIILDGSDGANGQVGGRVLVASTIEKDGDDTIFRSGYGQFSYVQFKQMGQFGYNDNTDPRFQLAFYKIDPTASGDRKQSYVRGCSFFHGLATAIGSGIGVNGLEMKDNVIVGAPEDGIRVLGEDAVIENNAIASIWERSAWANINGGNSDFDSAQIPAGIDFKNAQRYTMKNNHVAGVMGPCFHGYGQTCTGDLEECSADVYPTDPKVVGNIGSGCLVGYYILKQPLGRCQKVSGFFLHHTTTAVYFQSTSQRLVVSDNVLVDNSVALYTVHAGPNAESKRYDPKASVTYKNNIIVGRSEHWECGVDNEHSTILGLSGEFAPGTSSPKDHAAMVGSDFLSSYNKFPGKPMYKAFVKTPAIYGRTCVVANAFTKFDGRCGDKDVIFSSNKKMEDYSHPTYFKEGNTFDSNVATLSKVAKFYRPTTSFVNIADCVDLHCDGHKKQMIIDETGDLLGTPGFLHSESEYKWEGVTRNGHTYTDTRPGLGDYRLPKTMLTTLDGKKISVEDYAPEKGVIRDENCVYDASIPAWHCTDSLKMIMMNYQFMDVDHMVRRITPLAVRSETGYVDIINGPADHSCCIGYACMIRLSSFWSHHACNHHYDYYFTSTLPKRMNFHLPDYNNQKCKIYITFYTMRPNRMDVKQDGIYMIPTNARYIGDEIEWERPRRELHLPSLDGINNAAGTNFFDRQEQAVHMIFETGHIYNLQLKSTLILELDVMTELTEDEFYDNGNIAVNIAALLGISPSRIKIVNVIRETNEERRKRREASGLYYYGNERLRRSDDAESSSLQFEIGSNDDRPEDGDNELDEEDLANEKAEVDALNEVGATLAKQSLADGNPLGAAAASAIVDQDPSVSVGEVAVGMADPPTTTEDLPEWFDEENPVGESIIQKLGLDEEAIGVDEPGSIDFDSLRTQILAASDGEIDLETTKTAEEVANEKQAAKDTAAEPIVYKVPTTMVIDEEPTGIQIEQVDIQSFVLHVLDQDGEMMTVVGFPLNPATCVVSLKDGETGEIIGVDEVPFEPGTGYATFDAFQVNGTDKSVEFEFNIAFPADFDLNATVPAVFSSAHEFLAMPETDGDGTCEVFEGEGFDKQEIWNDDCSLICTLPCKDAGGLLSTSPKCQLRDTTECGSYGSCNAGNGCECDLASMPRPDQINVADHISFSCDSEGMVVKVDKCVMHRFGFRLEHLAINGIDRSYDGPLQGSGLNTCVGKLDYETGTDYKFTIYGGDACGMEKTFNETHVVYTNAVSGSFGHNIGGIKRKVEMYTEFSCAFETSIRVSAAVGSVGRSTIHKELKREMGVFDANLMLFTDMSFSTPVTGTYTVEVPNQVFVGAFVADLHSRYALVLNTCTLSIEGEDDMTHEVISNSCVNPDETGFVEIYNNGDSDQSRFSFKSFMFIGFEDHEQTLTCSMKICDTESEACTPSCSARRRRSIDESELIHATARFNTRKEQPRISRWEAIIRG</sequence>
<evidence type="ECO:0000256" key="3">
    <source>
        <dbReference type="ARBA" id="ARBA00004316"/>
    </source>
</evidence>
<dbReference type="InterPro" id="IPR014756">
    <property type="entry name" value="Ig_E-set"/>
</dbReference>
<feature type="compositionally biased region" description="Low complexity" evidence="14">
    <location>
        <begin position="201"/>
        <end position="210"/>
    </location>
</feature>
<dbReference type="Proteomes" id="UP001158576">
    <property type="component" value="Chromosome 1"/>
</dbReference>
<dbReference type="PROSITE" id="PS51034">
    <property type="entry name" value="ZP_2"/>
    <property type="match status" value="1"/>
</dbReference>
<dbReference type="InterPro" id="IPR001507">
    <property type="entry name" value="ZP_dom"/>
</dbReference>
<dbReference type="InterPro" id="IPR013806">
    <property type="entry name" value="Kringle-like"/>
</dbReference>
<comment type="caution">
    <text evidence="12">Lacks conserved residue(s) required for the propagation of feature annotation.</text>
</comment>
<evidence type="ECO:0000259" key="17">
    <source>
        <dbReference type="PROSITE" id="PS50070"/>
    </source>
</evidence>
<accession>A0ABN7STI6</accession>
<dbReference type="InterPro" id="IPR037524">
    <property type="entry name" value="PA14/GLEYA"/>
</dbReference>
<evidence type="ECO:0000259" key="16">
    <source>
        <dbReference type="PROSITE" id="PS50026"/>
    </source>
</evidence>
<dbReference type="Gene3D" id="2.40.20.10">
    <property type="entry name" value="Plasminogen Kringle 4"/>
    <property type="match status" value="1"/>
</dbReference>
<keyword evidence="8" id="KW-0812">Transmembrane</keyword>
<keyword evidence="7" id="KW-0677">Repeat</keyword>
<evidence type="ECO:0000256" key="12">
    <source>
        <dbReference type="PROSITE-ProRule" id="PRU00076"/>
    </source>
</evidence>
<evidence type="ECO:0000256" key="5">
    <source>
        <dbReference type="ARBA" id="ARBA00022572"/>
    </source>
</evidence>
<dbReference type="PANTHER" id="PTHR46769">
    <property type="entry name" value="POLYCYSTIC KIDNEY AND HEPATIC DISEASE 1 (AUTOSOMAL RECESSIVE)-LIKE 1"/>
    <property type="match status" value="1"/>
</dbReference>
<evidence type="ECO:0000256" key="13">
    <source>
        <dbReference type="PROSITE-ProRule" id="PRU00121"/>
    </source>
</evidence>
<evidence type="ECO:0000256" key="8">
    <source>
        <dbReference type="ARBA" id="ARBA00022989"/>
    </source>
</evidence>
<keyword evidence="8" id="KW-0472">Membrane</keyword>
<feature type="compositionally biased region" description="Basic and acidic residues" evidence="14">
    <location>
        <begin position="188"/>
        <end position="200"/>
    </location>
</feature>
<dbReference type="PROSITE" id="PS51820">
    <property type="entry name" value="PA14"/>
    <property type="match status" value="1"/>
</dbReference>
<evidence type="ECO:0000256" key="9">
    <source>
        <dbReference type="ARBA" id="ARBA00023157"/>
    </source>
</evidence>
<feature type="signal peptide" evidence="15">
    <location>
        <begin position="1"/>
        <end position="19"/>
    </location>
</feature>
<evidence type="ECO:0000313" key="22">
    <source>
        <dbReference type="Proteomes" id="UP001158576"/>
    </source>
</evidence>
<feature type="domain" description="PA14" evidence="20">
    <location>
        <begin position="791"/>
        <end position="945"/>
    </location>
</feature>
<dbReference type="InterPro" id="IPR055401">
    <property type="entry name" value="CEMIP_beta-hel_dom"/>
</dbReference>
<keyword evidence="9 12" id="KW-1015">Disulfide bond</keyword>
<dbReference type="InterPro" id="IPR038178">
    <property type="entry name" value="Kringle_sf"/>
</dbReference>
<keyword evidence="22" id="KW-1185">Reference proteome</keyword>
<reference evidence="21 22" key="1">
    <citation type="submission" date="2021-04" db="EMBL/GenBank/DDBJ databases">
        <authorList>
            <person name="Bliznina A."/>
        </authorList>
    </citation>
    <scope>NUCLEOTIDE SEQUENCE [LARGE SCALE GENOMIC DNA]</scope>
</reference>
<dbReference type="InterPro" id="IPR052387">
    <property type="entry name" value="Fibrocystin"/>
</dbReference>
<dbReference type="Gene3D" id="2.10.25.10">
    <property type="entry name" value="Laminin"/>
    <property type="match status" value="1"/>
</dbReference>
<dbReference type="Pfam" id="PF00051">
    <property type="entry name" value="Kringle"/>
    <property type="match status" value="1"/>
</dbReference>
<dbReference type="PROSITE" id="PS50026">
    <property type="entry name" value="EGF_3"/>
    <property type="match status" value="1"/>
</dbReference>
<dbReference type="SMART" id="SM01225">
    <property type="entry name" value="G8"/>
    <property type="match status" value="2"/>
</dbReference>
<dbReference type="Pfam" id="PF10162">
    <property type="entry name" value="G8"/>
    <property type="match status" value="2"/>
</dbReference>
<dbReference type="InterPro" id="IPR000001">
    <property type="entry name" value="Kringle"/>
</dbReference>
<evidence type="ECO:0000256" key="2">
    <source>
        <dbReference type="ARBA" id="ARBA00004236"/>
    </source>
</evidence>
<feature type="domain" description="G8" evidence="19">
    <location>
        <begin position="4077"/>
        <end position="4233"/>
    </location>
</feature>
<dbReference type="SUPFAM" id="SSF51126">
    <property type="entry name" value="Pectin lyase-like"/>
    <property type="match status" value="1"/>
</dbReference>